<gene>
    <name evidence="1" type="ORF">GO495_18355</name>
</gene>
<comment type="caution">
    <text evidence="1">The sequence shown here is derived from an EMBL/GenBank/DDBJ whole genome shotgun (WGS) entry which is preliminary data.</text>
</comment>
<dbReference type="Proteomes" id="UP000468388">
    <property type="component" value="Unassembled WGS sequence"/>
</dbReference>
<dbReference type="PROSITE" id="PS51257">
    <property type="entry name" value="PROKAR_LIPOPROTEIN"/>
    <property type="match status" value="1"/>
</dbReference>
<dbReference type="OrthoDB" id="672708at2"/>
<proteinExistence type="predicted"/>
<reference evidence="1 2" key="1">
    <citation type="submission" date="2019-12" db="EMBL/GenBank/DDBJ databases">
        <title>The draft genomic sequence of strain Chitinophaga oryziterrae JCM 16595.</title>
        <authorList>
            <person name="Zhang X."/>
        </authorList>
    </citation>
    <scope>NUCLEOTIDE SEQUENCE [LARGE SCALE GENOMIC DNA]</scope>
    <source>
        <strain evidence="1 2">JCM 16595</strain>
    </source>
</reference>
<accession>A0A6N8JEL0</accession>
<dbReference type="RefSeq" id="WP_157301186.1">
    <property type="nucleotide sequence ID" value="NZ_BAAAZB010000002.1"/>
</dbReference>
<dbReference type="AlphaFoldDB" id="A0A6N8JEL0"/>
<organism evidence="1 2">
    <name type="scientific">Chitinophaga oryziterrae</name>
    <dbReference type="NCBI Taxonomy" id="1031224"/>
    <lineage>
        <taxon>Bacteria</taxon>
        <taxon>Pseudomonadati</taxon>
        <taxon>Bacteroidota</taxon>
        <taxon>Chitinophagia</taxon>
        <taxon>Chitinophagales</taxon>
        <taxon>Chitinophagaceae</taxon>
        <taxon>Chitinophaga</taxon>
    </lineage>
</organism>
<name>A0A6N8JEL0_9BACT</name>
<dbReference type="EMBL" id="WRXO01000005">
    <property type="protein sequence ID" value="MVT42562.1"/>
    <property type="molecule type" value="Genomic_DNA"/>
</dbReference>
<sequence length="130" mass="14900">MRSILILLTSTLLFSCNQSGERDSTNRAAYDIITEKSYVTRNIKPGNPDDSVFQRKQQMENYLQRHGFTKHIAAKDSLLFHRTNAQEVLIDLPAPQDAWGANTIIVFDPAKNPLFINLHKDTTQVEHYIK</sequence>
<evidence type="ECO:0000313" key="1">
    <source>
        <dbReference type="EMBL" id="MVT42562.1"/>
    </source>
</evidence>
<evidence type="ECO:0000313" key="2">
    <source>
        <dbReference type="Proteomes" id="UP000468388"/>
    </source>
</evidence>
<protein>
    <submittedName>
        <fullName evidence="1">Uncharacterized protein</fullName>
    </submittedName>
</protein>
<keyword evidence="2" id="KW-1185">Reference proteome</keyword>